<keyword evidence="1" id="KW-0812">Transmembrane</keyword>
<feature type="transmembrane region" description="Helical" evidence="1">
    <location>
        <begin position="210"/>
        <end position="232"/>
    </location>
</feature>
<keyword evidence="1" id="KW-0472">Membrane</keyword>
<feature type="transmembrane region" description="Helical" evidence="1">
    <location>
        <begin position="21"/>
        <end position="38"/>
    </location>
</feature>
<feature type="transmembrane region" description="Helical" evidence="1">
    <location>
        <begin position="105"/>
        <end position="122"/>
    </location>
</feature>
<name>A0A345YAW9_9SPHN</name>
<accession>A0A345YAW9</accession>
<protein>
    <submittedName>
        <fullName evidence="2">Uncharacterized protein</fullName>
    </submittedName>
</protein>
<sequence>MQWIRRFFTDLAGSYIDSLRAIRALPWLFAAIILWEFAQHVVEVRIGMFADEETARAVSQDGARMAFGWVKMISIYVGAFFVIRHFAGKRDGRQLAPRGTAAKRFAPYLVYSLVMFAAVFYTRDFAGEEHVDTVRTIVGLGQVLVEPLLMAWVVAAATDGRIAGPIGSARHTGLLYFLALPLFLLTRVPVSLLHQNLNEWAMGKQGAELWSLLAIDSLVVGLIVAITPAAMVRVARWVELRHANKVVARQPGTTRHKARTGQSRRGL</sequence>
<dbReference type="OrthoDB" id="7426493at2"/>
<dbReference type="RefSeq" id="WP_115415263.1">
    <property type="nucleotide sequence ID" value="NZ_CP031357.1"/>
</dbReference>
<organism evidence="2 3">
    <name type="scientific">Erythrobacter aureus</name>
    <dbReference type="NCBI Taxonomy" id="2182384"/>
    <lineage>
        <taxon>Bacteria</taxon>
        <taxon>Pseudomonadati</taxon>
        <taxon>Pseudomonadota</taxon>
        <taxon>Alphaproteobacteria</taxon>
        <taxon>Sphingomonadales</taxon>
        <taxon>Erythrobacteraceae</taxon>
        <taxon>Erythrobacter/Porphyrobacter group</taxon>
        <taxon>Erythrobacter</taxon>
    </lineage>
</organism>
<evidence type="ECO:0000256" key="1">
    <source>
        <dbReference type="SAM" id="Phobius"/>
    </source>
</evidence>
<reference evidence="3" key="1">
    <citation type="submission" date="2018-07" db="EMBL/GenBank/DDBJ databases">
        <title>Genome sequence of Erythrobacter strain YH-07, an antagonistic bacterium isolated from Yellow Sea.</title>
        <authorList>
            <person name="Tang T."/>
            <person name="Liu Q."/>
            <person name="Sun X."/>
        </authorList>
    </citation>
    <scope>NUCLEOTIDE SEQUENCE [LARGE SCALE GENOMIC DNA]</scope>
    <source>
        <strain evidence="3">YH-07</strain>
    </source>
</reference>
<keyword evidence="3" id="KW-1185">Reference proteome</keyword>
<evidence type="ECO:0000313" key="2">
    <source>
        <dbReference type="EMBL" id="AXK41071.1"/>
    </source>
</evidence>
<evidence type="ECO:0000313" key="3">
    <source>
        <dbReference type="Proteomes" id="UP000254508"/>
    </source>
</evidence>
<feature type="transmembrane region" description="Helical" evidence="1">
    <location>
        <begin position="174"/>
        <end position="190"/>
    </location>
</feature>
<proteinExistence type="predicted"/>
<dbReference type="Proteomes" id="UP000254508">
    <property type="component" value="Chromosome"/>
</dbReference>
<keyword evidence="1" id="KW-1133">Transmembrane helix</keyword>
<feature type="transmembrane region" description="Helical" evidence="1">
    <location>
        <begin position="66"/>
        <end position="84"/>
    </location>
</feature>
<gene>
    <name evidence="2" type="ORF">DVR09_00870</name>
</gene>
<feature type="transmembrane region" description="Helical" evidence="1">
    <location>
        <begin position="134"/>
        <end position="154"/>
    </location>
</feature>
<dbReference type="EMBL" id="CP031357">
    <property type="protein sequence ID" value="AXK41071.1"/>
    <property type="molecule type" value="Genomic_DNA"/>
</dbReference>
<dbReference type="AlphaFoldDB" id="A0A345YAW9"/>
<dbReference type="KEGG" id="err:DVR09_00870"/>